<evidence type="ECO:0000313" key="1">
    <source>
        <dbReference type="EMBL" id="EGH31371.1"/>
    </source>
</evidence>
<comment type="caution">
    <text evidence="1">The sequence shown here is derived from an EMBL/GenBank/DDBJ whole genome shotgun (WGS) entry which is preliminary data.</text>
</comment>
<dbReference type="Proteomes" id="UP000004471">
    <property type="component" value="Unassembled WGS sequence"/>
</dbReference>
<name>F3FMD5_PSESX</name>
<feature type="non-terminal residue" evidence="1">
    <location>
        <position position="1"/>
    </location>
</feature>
<protein>
    <submittedName>
        <fullName evidence="1">Type I restriction-modification system methylation subunit</fullName>
    </submittedName>
</protein>
<sequence>AAQRKEIVATFEKWWDKYRVTLTEIEQKRDTAAQALHVSLRGLGYV</sequence>
<dbReference type="HOGENOM" id="CLU_3177410_0_0_6"/>
<dbReference type="EMBL" id="AEAH01000966">
    <property type="protein sequence ID" value="EGH31371.1"/>
    <property type="molecule type" value="Genomic_DNA"/>
</dbReference>
<dbReference type="AlphaFoldDB" id="F3FMD5"/>
<evidence type="ECO:0000313" key="2">
    <source>
        <dbReference type="Proteomes" id="UP000004471"/>
    </source>
</evidence>
<proteinExistence type="predicted"/>
<accession>F3FMD5</accession>
<organism evidence="1 2">
    <name type="scientific">Pseudomonas syringae pv. japonica str. M301072</name>
    <dbReference type="NCBI Taxonomy" id="629262"/>
    <lineage>
        <taxon>Bacteria</taxon>
        <taxon>Pseudomonadati</taxon>
        <taxon>Pseudomonadota</taxon>
        <taxon>Gammaproteobacteria</taxon>
        <taxon>Pseudomonadales</taxon>
        <taxon>Pseudomonadaceae</taxon>
        <taxon>Pseudomonas</taxon>
        <taxon>Pseudomonas syringae</taxon>
    </lineage>
</organism>
<gene>
    <name evidence="1" type="ORF">PSYJA_21287</name>
</gene>
<reference evidence="1 2" key="1">
    <citation type="journal article" date="2011" name="PLoS Pathog.">
        <title>Dynamic evolution of pathogenicity revealed by sequencing and comparative genomics of 19 Pseudomonas syringae isolates.</title>
        <authorList>
            <person name="Baltrus D.A."/>
            <person name="Nishimura M.T."/>
            <person name="Romanchuk A."/>
            <person name="Chang J.H."/>
            <person name="Mukhtar M.S."/>
            <person name="Cherkis K."/>
            <person name="Roach J."/>
            <person name="Grant S.R."/>
            <person name="Jones C.D."/>
            <person name="Dangl J.L."/>
        </authorList>
    </citation>
    <scope>NUCLEOTIDE SEQUENCE [LARGE SCALE GENOMIC DNA]</scope>
    <source>
        <strain evidence="2">M301072PT</strain>
    </source>
</reference>